<dbReference type="EMBL" id="CP032097">
    <property type="protein sequence ID" value="AXX95446.1"/>
    <property type="molecule type" value="Genomic_DNA"/>
</dbReference>
<dbReference type="Proteomes" id="UP000290588">
    <property type="component" value="Unassembled WGS sequence"/>
</dbReference>
<reference evidence="2 4" key="1">
    <citation type="submission" date="2017-09" db="EMBL/GenBank/DDBJ databases">
        <title>Genomics of the genus Arcobacter.</title>
        <authorList>
            <person name="Perez-Cataluna A."/>
            <person name="Figueras M.J."/>
            <person name="Salas-Masso N."/>
        </authorList>
    </citation>
    <scope>NUCLEOTIDE SEQUENCE [LARGE SCALE GENOMIC DNA]</scope>
    <source>
        <strain evidence="2 4">CECT 7837</strain>
    </source>
</reference>
<gene>
    <name evidence="1" type="ORF">AELL_1793</name>
    <name evidence="2" type="ORF">CP962_09580</name>
</gene>
<organism evidence="2 4">
    <name type="scientific">Arcobacter ellisii</name>
    <dbReference type="NCBI Taxonomy" id="913109"/>
    <lineage>
        <taxon>Bacteria</taxon>
        <taxon>Pseudomonadati</taxon>
        <taxon>Campylobacterota</taxon>
        <taxon>Epsilonproteobacteria</taxon>
        <taxon>Campylobacterales</taxon>
        <taxon>Arcobacteraceae</taxon>
        <taxon>Arcobacter</taxon>
    </lineage>
</organism>
<dbReference type="Proteomes" id="UP000262582">
    <property type="component" value="Chromosome"/>
</dbReference>
<dbReference type="EMBL" id="NXIG01000009">
    <property type="protein sequence ID" value="RXI29904.1"/>
    <property type="molecule type" value="Genomic_DNA"/>
</dbReference>
<dbReference type="OrthoDB" id="5346962at2"/>
<accession>A0A347U9B8</accession>
<evidence type="ECO:0000313" key="1">
    <source>
        <dbReference type="EMBL" id="AXX95446.1"/>
    </source>
</evidence>
<name>A0A347U9B8_9BACT</name>
<protein>
    <submittedName>
        <fullName evidence="2">Uncharacterized protein</fullName>
    </submittedName>
</protein>
<keyword evidence="3" id="KW-1185">Reference proteome</keyword>
<sequence>MKNFEFSYIYTNNFKQRIQRNFKIRYKSNHLITKITFDIESVDYDLNLKQEWISSKKNYGLTSIDEKFLNENEEKAILLMIYDINPSFFTNDCLYSGDKTMLDKLLKIKEEYNYLTR</sequence>
<evidence type="ECO:0000313" key="3">
    <source>
        <dbReference type="Proteomes" id="UP000262582"/>
    </source>
</evidence>
<dbReference type="RefSeq" id="WP_118917611.1">
    <property type="nucleotide sequence ID" value="NZ_CP032097.1"/>
</dbReference>
<proteinExistence type="predicted"/>
<evidence type="ECO:0000313" key="4">
    <source>
        <dbReference type="Proteomes" id="UP000290588"/>
    </source>
</evidence>
<reference evidence="1 3" key="2">
    <citation type="submission" date="2018-08" db="EMBL/GenBank/DDBJ databases">
        <title>Complete genome of the Arcobacter ellisii type strain LMG 26155.</title>
        <authorList>
            <person name="Miller W.G."/>
            <person name="Yee E."/>
            <person name="Bono J.L."/>
        </authorList>
    </citation>
    <scope>NUCLEOTIDE SEQUENCE [LARGE SCALE GENOMIC DNA]</scope>
    <source>
        <strain evidence="1 3">LMG 26155</strain>
    </source>
</reference>
<dbReference type="AlphaFoldDB" id="A0A347U9B8"/>
<dbReference type="KEGG" id="aell:AELL_1793"/>
<evidence type="ECO:0000313" key="2">
    <source>
        <dbReference type="EMBL" id="RXI29904.1"/>
    </source>
</evidence>